<dbReference type="InterPro" id="IPR029052">
    <property type="entry name" value="Metallo-depent_PP-like"/>
</dbReference>
<evidence type="ECO:0000259" key="1">
    <source>
        <dbReference type="Pfam" id="PF00149"/>
    </source>
</evidence>
<dbReference type="GO" id="GO:0008803">
    <property type="term" value="F:bis(5'-nucleosyl)-tetraphosphatase (symmetrical) activity"/>
    <property type="evidence" value="ECO:0007669"/>
    <property type="project" value="TreeGrafter"/>
</dbReference>
<proteinExistence type="predicted"/>
<evidence type="ECO:0000313" key="3">
    <source>
        <dbReference type="Proteomes" id="UP000503313"/>
    </source>
</evidence>
<name>A0AAE7E8B5_9BACT</name>
<dbReference type="PANTHER" id="PTHR42850:SF4">
    <property type="entry name" value="ZINC-DEPENDENT ENDOPOLYPHOSPHATASE"/>
    <property type="match status" value="1"/>
</dbReference>
<organism evidence="2 3">
    <name type="scientific">Arcobacter defluvii</name>
    <dbReference type="NCBI Taxonomy" id="873191"/>
    <lineage>
        <taxon>Bacteria</taxon>
        <taxon>Pseudomonadati</taxon>
        <taxon>Campylobacterota</taxon>
        <taxon>Epsilonproteobacteria</taxon>
        <taxon>Campylobacterales</taxon>
        <taxon>Arcobacteraceae</taxon>
        <taxon>Arcobacter</taxon>
    </lineage>
</organism>
<dbReference type="InterPro" id="IPR050126">
    <property type="entry name" value="Ap4A_hydrolase"/>
</dbReference>
<dbReference type="GO" id="GO:0110154">
    <property type="term" value="P:RNA decapping"/>
    <property type="evidence" value="ECO:0007669"/>
    <property type="project" value="TreeGrafter"/>
</dbReference>
<dbReference type="Gene3D" id="3.60.21.10">
    <property type="match status" value="1"/>
</dbReference>
<dbReference type="Pfam" id="PF00149">
    <property type="entry name" value="Metallophos"/>
    <property type="match status" value="1"/>
</dbReference>
<dbReference type="GO" id="GO:0005737">
    <property type="term" value="C:cytoplasm"/>
    <property type="evidence" value="ECO:0007669"/>
    <property type="project" value="TreeGrafter"/>
</dbReference>
<protein>
    <submittedName>
        <fullName evidence="2">Metallophosphoesterase</fullName>
    </submittedName>
</protein>
<dbReference type="RefSeq" id="WP_164968536.1">
    <property type="nucleotide sequence ID" value="NZ_CP053835.1"/>
</dbReference>
<dbReference type="Proteomes" id="UP000503313">
    <property type="component" value="Chromosome"/>
</dbReference>
<dbReference type="SUPFAM" id="SSF56300">
    <property type="entry name" value="Metallo-dependent phosphatases"/>
    <property type="match status" value="1"/>
</dbReference>
<feature type="domain" description="Calcineurin-like phosphoesterase" evidence="1">
    <location>
        <begin position="2"/>
        <end position="182"/>
    </location>
</feature>
<dbReference type="PANTHER" id="PTHR42850">
    <property type="entry name" value="METALLOPHOSPHOESTERASE"/>
    <property type="match status" value="1"/>
</dbReference>
<dbReference type="EMBL" id="CP053835">
    <property type="protein sequence ID" value="QKF78919.1"/>
    <property type="molecule type" value="Genomic_DNA"/>
</dbReference>
<keyword evidence="3" id="KW-1185">Reference proteome</keyword>
<sequence length="226" mass="26434">MIYIIGDVHGCYKTLLALIDKLPNKNAKIAFVGDLIDRGKNSRDVIEFIRNNHYDCILGNHEKMMIDSFEHINTNNENSILRRWIEKGGAMSTIKNYQNKEDMIEDVNFLKTLPLYIEYKNIQDENGRYLVISHSSVGKAWNLKDSINEEDKEQFETQVLWSRNRHCNNSEIFNVYGHTILDEVYLNEYNANIDLGCYAKDKMPNPRLCAFEFPSMKIIIQENIED</sequence>
<dbReference type="KEGG" id="adz:ADFLV_2957"/>
<evidence type="ECO:0000313" key="2">
    <source>
        <dbReference type="EMBL" id="QKF78919.1"/>
    </source>
</evidence>
<dbReference type="GO" id="GO:0016791">
    <property type="term" value="F:phosphatase activity"/>
    <property type="evidence" value="ECO:0007669"/>
    <property type="project" value="TreeGrafter"/>
</dbReference>
<dbReference type="AlphaFoldDB" id="A0AAE7E8B5"/>
<reference evidence="2 3" key="1">
    <citation type="submission" date="2020-05" db="EMBL/GenBank/DDBJ databases">
        <title>Complete genome sequencing of Campylobacter and Arcobacter type strains.</title>
        <authorList>
            <person name="Miller W.G."/>
            <person name="Yee E."/>
        </authorList>
    </citation>
    <scope>NUCLEOTIDE SEQUENCE [LARGE SCALE GENOMIC DNA]</scope>
    <source>
        <strain evidence="2 3">LMG 25694</strain>
    </source>
</reference>
<accession>A0AAE7E8B5</accession>
<dbReference type="InterPro" id="IPR004843">
    <property type="entry name" value="Calcineurin-like_PHP"/>
</dbReference>
<gene>
    <name evidence="2" type="ORF">ADFLV_2957</name>
</gene>